<dbReference type="FunFam" id="1.10.340.70:FF:000003">
    <property type="entry name" value="Protein CBG25708"/>
    <property type="match status" value="1"/>
</dbReference>
<organism evidence="2 3">
    <name type="scientific">Amphimedon queenslandica</name>
    <name type="common">Sponge</name>
    <dbReference type="NCBI Taxonomy" id="400682"/>
    <lineage>
        <taxon>Eukaryota</taxon>
        <taxon>Metazoa</taxon>
        <taxon>Porifera</taxon>
        <taxon>Demospongiae</taxon>
        <taxon>Heteroscleromorpha</taxon>
        <taxon>Haplosclerida</taxon>
        <taxon>Niphatidae</taxon>
        <taxon>Amphimedon</taxon>
    </lineage>
</organism>
<dbReference type="Gene3D" id="1.10.340.70">
    <property type="match status" value="1"/>
</dbReference>
<dbReference type="PANTHER" id="PTHR37984:SF9">
    <property type="entry name" value="INTEGRASE CATALYTIC DOMAIN-CONTAINING PROTEIN"/>
    <property type="match status" value="1"/>
</dbReference>
<accession>A0AAN0IUG8</accession>
<dbReference type="AlphaFoldDB" id="A0AAN0IUG8"/>
<proteinExistence type="predicted"/>
<dbReference type="Gene3D" id="3.30.420.10">
    <property type="entry name" value="Ribonuclease H-like superfamily/Ribonuclease H"/>
    <property type="match status" value="1"/>
</dbReference>
<reference evidence="2" key="2">
    <citation type="submission" date="2024-06" db="UniProtKB">
        <authorList>
            <consortium name="EnsemblMetazoa"/>
        </authorList>
    </citation>
    <scope>IDENTIFICATION</scope>
</reference>
<dbReference type="RefSeq" id="XP_011409361.1">
    <property type="nucleotide sequence ID" value="XM_011411059.1"/>
</dbReference>
<feature type="domain" description="Integrase zinc-binding" evidence="1">
    <location>
        <begin position="108"/>
        <end position="161"/>
    </location>
</feature>
<sequence length="232" mass="26935">MRYQYDIIHVPGKDLNTADFLSRSPLQETGSNELQEEVQAYVDNIVQHLPASDERLIQIRDHQRKDPMLCTWRDQILGEGKRRNSKISNYADLSVKDGLLLKGDRIVIPKDLQQEVLKQLHSGHQGIVKTKERARISVWWPGITKDIETYVGKCTICCKNQYPKYEPMCPSELPTNPWQKVGTDLFMWKQNNYLLVIDYYSRYIEIAKLNTTTSEGVIHHLKSIFARHGLPQ</sequence>
<dbReference type="InterPro" id="IPR012337">
    <property type="entry name" value="RNaseH-like_sf"/>
</dbReference>
<dbReference type="GeneID" id="105316237"/>
<reference evidence="3" key="1">
    <citation type="journal article" date="2010" name="Nature">
        <title>The Amphimedon queenslandica genome and the evolution of animal complexity.</title>
        <authorList>
            <person name="Srivastava M."/>
            <person name="Simakov O."/>
            <person name="Chapman J."/>
            <person name="Fahey B."/>
            <person name="Gauthier M.E."/>
            <person name="Mitros T."/>
            <person name="Richards G.S."/>
            <person name="Conaco C."/>
            <person name="Dacre M."/>
            <person name="Hellsten U."/>
            <person name="Larroux C."/>
            <person name="Putnam N.H."/>
            <person name="Stanke M."/>
            <person name="Adamska M."/>
            <person name="Darling A."/>
            <person name="Degnan S.M."/>
            <person name="Oakley T.H."/>
            <person name="Plachetzki D.C."/>
            <person name="Zhai Y."/>
            <person name="Adamski M."/>
            <person name="Calcino A."/>
            <person name="Cummins S.F."/>
            <person name="Goodstein D.M."/>
            <person name="Harris C."/>
            <person name="Jackson D.J."/>
            <person name="Leys S.P."/>
            <person name="Shu S."/>
            <person name="Woodcroft B.J."/>
            <person name="Vervoort M."/>
            <person name="Kosik K.S."/>
            <person name="Manning G."/>
            <person name="Degnan B.M."/>
            <person name="Rokhsar D.S."/>
        </authorList>
    </citation>
    <scope>NUCLEOTIDE SEQUENCE [LARGE SCALE GENOMIC DNA]</scope>
</reference>
<dbReference type="EnsemblMetazoa" id="XM_011411059.1">
    <property type="protein sequence ID" value="XP_011409361.1"/>
    <property type="gene ID" value="LOC105316237"/>
</dbReference>
<dbReference type="Proteomes" id="UP000007879">
    <property type="component" value="Unassembled WGS sequence"/>
</dbReference>
<dbReference type="Pfam" id="PF17921">
    <property type="entry name" value="Integrase_H2C2"/>
    <property type="match status" value="1"/>
</dbReference>
<keyword evidence="3" id="KW-1185">Reference proteome</keyword>
<dbReference type="SUPFAM" id="SSF53098">
    <property type="entry name" value="Ribonuclease H-like"/>
    <property type="match status" value="1"/>
</dbReference>
<dbReference type="InterPro" id="IPR041588">
    <property type="entry name" value="Integrase_H2C2"/>
</dbReference>
<dbReference type="InterPro" id="IPR050951">
    <property type="entry name" value="Retrovirus_Pol_polyprotein"/>
</dbReference>
<dbReference type="InterPro" id="IPR036397">
    <property type="entry name" value="RNaseH_sf"/>
</dbReference>
<name>A0AAN0IUG8_AMPQE</name>
<evidence type="ECO:0000313" key="3">
    <source>
        <dbReference type="Proteomes" id="UP000007879"/>
    </source>
</evidence>
<dbReference type="KEGG" id="aqu:105316237"/>
<evidence type="ECO:0000313" key="2">
    <source>
        <dbReference type="EnsemblMetazoa" id="XP_011409361.1"/>
    </source>
</evidence>
<evidence type="ECO:0000259" key="1">
    <source>
        <dbReference type="Pfam" id="PF17921"/>
    </source>
</evidence>
<dbReference type="GO" id="GO:0003676">
    <property type="term" value="F:nucleic acid binding"/>
    <property type="evidence" value="ECO:0007669"/>
    <property type="project" value="InterPro"/>
</dbReference>
<protein>
    <recommendedName>
        <fullName evidence="1">Integrase zinc-binding domain-containing protein</fullName>
    </recommendedName>
</protein>
<dbReference type="PANTHER" id="PTHR37984">
    <property type="entry name" value="PROTEIN CBG26694"/>
    <property type="match status" value="1"/>
</dbReference>